<evidence type="ECO:0000313" key="4">
    <source>
        <dbReference type="EMBL" id="OAJ39051.1"/>
    </source>
</evidence>
<dbReference type="Pfam" id="PF03067">
    <property type="entry name" value="LPMO_10"/>
    <property type="match status" value="1"/>
</dbReference>
<dbReference type="EMBL" id="DS022302">
    <property type="protein sequence ID" value="OAJ39051.1"/>
    <property type="molecule type" value="Genomic_DNA"/>
</dbReference>
<evidence type="ECO:0000259" key="3">
    <source>
        <dbReference type="Pfam" id="PF03067"/>
    </source>
</evidence>
<reference evidence="4 5" key="1">
    <citation type="submission" date="2006-10" db="EMBL/GenBank/DDBJ databases">
        <title>The Genome Sequence of Batrachochytrium dendrobatidis JEL423.</title>
        <authorList>
            <consortium name="The Broad Institute Genome Sequencing Platform"/>
            <person name="Birren B."/>
            <person name="Lander E."/>
            <person name="Galagan J."/>
            <person name="Cuomo C."/>
            <person name="Devon K."/>
            <person name="Jaffe D."/>
            <person name="Butler J."/>
            <person name="Alvarez P."/>
            <person name="Gnerre S."/>
            <person name="Grabherr M."/>
            <person name="Kleber M."/>
            <person name="Mauceli E."/>
            <person name="Brockman W."/>
            <person name="Young S."/>
            <person name="LaButti K."/>
            <person name="Sykes S."/>
            <person name="DeCaprio D."/>
            <person name="Crawford M."/>
            <person name="Koehrsen M."/>
            <person name="Engels R."/>
            <person name="Montgomery P."/>
            <person name="Pearson M."/>
            <person name="Howarth C."/>
            <person name="Larson L."/>
            <person name="White J."/>
            <person name="O'Leary S."/>
            <person name="Kodira C."/>
            <person name="Zeng Q."/>
            <person name="Yandava C."/>
            <person name="Alvarado L."/>
            <person name="Longcore J."/>
            <person name="James T."/>
        </authorList>
    </citation>
    <scope>NUCLEOTIDE SEQUENCE [LARGE SCALE GENOMIC DNA]</scope>
    <source>
        <strain evidence="4 5">JEL423</strain>
    </source>
</reference>
<reference evidence="4 5" key="2">
    <citation type="submission" date="2016-05" db="EMBL/GenBank/DDBJ databases">
        <title>Lineage-specific infection strategies underlie the spectrum of fungal disease in amphibians.</title>
        <authorList>
            <person name="Cuomo C.A."/>
            <person name="Farrer R.A."/>
            <person name="James T."/>
            <person name="Longcore J."/>
            <person name="Birren B."/>
        </authorList>
    </citation>
    <scope>NUCLEOTIDE SEQUENCE [LARGE SCALE GENOMIC DNA]</scope>
    <source>
        <strain evidence="4 5">JEL423</strain>
    </source>
</reference>
<gene>
    <name evidence="4" type="ORF">BDEG_22928</name>
</gene>
<evidence type="ECO:0000256" key="1">
    <source>
        <dbReference type="SAM" id="MobiDB-lite"/>
    </source>
</evidence>
<evidence type="ECO:0000313" key="5">
    <source>
        <dbReference type="Proteomes" id="UP000077115"/>
    </source>
</evidence>
<feature type="signal peptide" evidence="2">
    <location>
        <begin position="1"/>
        <end position="20"/>
    </location>
</feature>
<feature type="compositionally biased region" description="Gly residues" evidence="1">
    <location>
        <begin position="169"/>
        <end position="178"/>
    </location>
</feature>
<feature type="region of interest" description="Disordered" evidence="1">
    <location>
        <begin position="169"/>
        <end position="244"/>
    </location>
</feature>
<dbReference type="Proteomes" id="UP000077115">
    <property type="component" value="Unassembled WGS sequence"/>
</dbReference>
<feature type="domain" description="Chitin-binding type-4" evidence="3">
    <location>
        <begin position="68"/>
        <end position="150"/>
    </location>
</feature>
<organism evidence="4 5">
    <name type="scientific">Batrachochytrium dendrobatidis (strain JEL423)</name>
    <dbReference type="NCBI Taxonomy" id="403673"/>
    <lineage>
        <taxon>Eukaryota</taxon>
        <taxon>Fungi</taxon>
        <taxon>Fungi incertae sedis</taxon>
        <taxon>Chytridiomycota</taxon>
        <taxon>Chytridiomycota incertae sedis</taxon>
        <taxon>Chytridiomycetes</taxon>
        <taxon>Rhizophydiales</taxon>
        <taxon>Rhizophydiales incertae sedis</taxon>
        <taxon>Batrachochytrium</taxon>
    </lineage>
</organism>
<dbReference type="VEuPathDB" id="FungiDB:BDEG_22928"/>
<sequence length="244" mass="25074">MHFSHTLIGLVAAFATIVQGHAFMSSPNPRNSGSQLSTPKKINRIPGPAPANLGTVAKGCGNSVKGAPTAGVLPGGQLTVKWVIVANHGSSVKVSIAFDGDTNFQQLGQTSINSRQLNVKMPSGKTGNAIVQWLWDAPNDGSHYFACADITVGDANVIAPINAGNVGGNGNRNAGGNGNRNNNNGNRNGGNRRNGNGGNRRNGNGGNRRNGNGGNRRNGNGGNRRNGNGGKRRNGNGGNRNNGN</sequence>
<feature type="compositionally biased region" description="Low complexity" evidence="1">
    <location>
        <begin position="179"/>
        <end position="194"/>
    </location>
</feature>
<name>A0A177WI72_BATDL</name>
<proteinExistence type="predicted"/>
<keyword evidence="2" id="KW-0732">Signal</keyword>
<feature type="chain" id="PRO_5008077663" description="Chitin-binding type-4 domain-containing protein" evidence="2">
    <location>
        <begin position="21"/>
        <end position="244"/>
    </location>
</feature>
<dbReference type="OrthoDB" id="2342176at2759"/>
<accession>A0A177WI72</accession>
<protein>
    <recommendedName>
        <fullName evidence="3">Chitin-binding type-4 domain-containing protein</fullName>
    </recommendedName>
</protein>
<dbReference type="InterPro" id="IPR004302">
    <property type="entry name" value="Cellulose/chitin-bd_N"/>
</dbReference>
<feature type="compositionally biased region" description="Gly residues" evidence="1">
    <location>
        <begin position="195"/>
        <end position="244"/>
    </location>
</feature>
<evidence type="ECO:0000256" key="2">
    <source>
        <dbReference type="SAM" id="SignalP"/>
    </source>
</evidence>
<dbReference type="AlphaFoldDB" id="A0A177WI72"/>
<dbReference type="STRING" id="403673.A0A177WI72"/>